<dbReference type="Proteomes" id="UP000275076">
    <property type="component" value="Unassembled WGS sequence"/>
</dbReference>
<dbReference type="GO" id="GO:0005975">
    <property type="term" value="P:carbohydrate metabolic process"/>
    <property type="evidence" value="ECO:0007669"/>
    <property type="project" value="InterPro"/>
</dbReference>
<evidence type="ECO:0000313" key="8">
    <source>
        <dbReference type="Proteomes" id="UP000275076"/>
    </source>
</evidence>
<reference evidence="7 8" key="1">
    <citation type="submission" date="2018-10" db="EMBL/GenBank/DDBJ databases">
        <title>Draft genome sequence of Bacillus salarius IM0101, isolated from a hypersaline soil in Inner Mongolia, China.</title>
        <authorList>
            <person name="Yamprayoonswat W."/>
            <person name="Boonvisut S."/>
            <person name="Jumpathong W."/>
            <person name="Sittihan S."/>
            <person name="Ruangsuj P."/>
            <person name="Wanthongcharoen S."/>
            <person name="Thongpramul N."/>
            <person name="Pimmason S."/>
            <person name="Yu B."/>
            <person name="Yasawong M."/>
        </authorList>
    </citation>
    <scope>NUCLEOTIDE SEQUENCE [LARGE SCALE GENOMIC DNA]</scope>
    <source>
        <strain evidence="7 8">IM0101</strain>
    </source>
</reference>
<evidence type="ECO:0000256" key="2">
    <source>
        <dbReference type="ARBA" id="ARBA00022679"/>
    </source>
</evidence>
<evidence type="ECO:0000259" key="6">
    <source>
        <dbReference type="Pfam" id="PF02782"/>
    </source>
</evidence>
<accession>A0A3R9QQY1</accession>
<proteinExistence type="inferred from homology"/>
<sequence>MSHVIGIDIGTSGIKIGTINREGIFQLSNYESYPLHYNEEKVEVEIESLWGIVRRLLVKTATDIQNSGGRLEGISLSTFCHASVFLDEHGEPLLNGIMYMDKRGRKEAEELQEKRTSSANETIKNRIDPSMSSGVNVMWFKNNDPDAFEKVAYWGHLSSYILYRLTGRFVMDWTQASFTGLYNITDYCWSKEMLDMADIDEELMPPVVNPLEVIGKVVKVDPVIDGIPVITGAADTACASLAIGLQPNEMFESVGTSNVLTVCTDDSSQLDDRLLNRCHVLENQWLSHGPMSTPGASIEWFYQEFLKDTNHDNKKEVLNHYAKASSLGANGVFFLPYMFGERAPIWDGLARGVFFGLHLNTSKADMLQSIYEGCAFGLRQIYDIIQERYKVNNISSFCAIGGGAKNVYWGQIKADVLNADINIKEISEAAVLGSCLIASKSVGFISSFEDGKINNACYHYLTPSCENKNEYEELYSFFCDIYPSVKHLFKKNPSIYS</sequence>
<dbReference type="PANTHER" id="PTHR43095">
    <property type="entry name" value="SUGAR KINASE"/>
    <property type="match status" value="1"/>
</dbReference>
<evidence type="ECO:0000256" key="3">
    <source>
        <dbReference type="ARBA" id="ARBA00022777"/>
    </source>
</evidence>
<dbReference type="EMBL" id="RBVX01000024">
    <property type="protein sequence ID" value="RSL31448.1"/>
    <property type="molecule type" value="Genomic_DNA"/>
</dbReference>
<protein>
    <submittedName>
        <fullName evidence="7">Xylulose kinase</fullName>
    </submittedName>
</protein>
<dbReference type="InterPro" id="IPR043129">
    <property type="entry name" value="ATPase_NBD"/>
</dbReference>
<dbReference type="Pfam" id="PF02782">
    <property type="entry name" value="FGGY_C"/>
    <property type="match status" value="1"/>
</dbReference>
<dbReference type="GO" id="GO:0016773">
    <property type="term" value="F:phosphotransferase activity, alcohol group as acceptor"/>
    <property type="evidence" value="ECO:0007669"/>
    <property type="project" value="InterPro"/>
</dbReference>
<dbReference type="PIRSF" id="PIRSF000538">
    <property type="entry name" value="GlpK"/>
    <property type="match status" value="1"/>
</dbReference>
<feature type="domain" description="Carbohydrate kinase FGGY C-terminal" evidence="6">
    <location>
        <begin position="253"/>
        <end position="439"/>
    </location>
</feature>
<name>A0A3R9QQY1_9BACI</name>
<keyword evidence="8" id="KW-1185">Reference proteome</keyword>
<dbReference type="GO" id="GO:0016301">
    <property type="term" value="F:kinase activity"/>
    <property type="evidence" value="ECO:0007669"/>
    <property type="project" value="UniProtKB-KW"/>
</dbReference>
<dbReference type="InterPro" id="IPR018485">
    <property type="entry name" value="FGGY_C"/>
</dbReference>
<dbReference type="InterPro" id="IPR018483">
    <property type="entry name" value="Carb_kinase_FGGY_CS"/>
</dbReference>
<organism evidence="7 8">
    <name type="scientific">Salibacterium salarium</name>
    <dbReference type="NCBI Taxonomy" id="284579"/>
    <lineage>
        <taxon>Bacteria</taxon>
        <taxon>Bacillati</taxon>
        <taxon>Bacillota</taxon>
        <taxon>Bacilli</taxon>
        <taxon>Bacillales</taxon>
        <taxon>Bacillaceae</taxon>
    </lineage>
</organism>
<evidence type="ECO:0000256" key="4">
    <source>
        <dbReference type="RuleBase" id="RU003733"/>
    </source>
</evidence>
<evidence type="ECO:0000256" key="1">
    <source>
        <dbReference type="ARBA" id="ARBA00009156"/>
    </source>
</evidence>
<dbReference type="InterPro" id="IPR050406">
    <property type="entry name" value="FGGY_Carb_Kinase"/>
</dbReference>
<dbReference type="Pfam" id="PF00370">
    <property type="entry name" value="FGGY_N"/>
    <property type="match status" value="1"/>
</dbReference>
<comment type="similarity">
    <text evidence="1 4">Belongs to the FGGY kinase family.</text>
</comment>
<keyword evidence="2 4" id="KW-0808">Transferase</keyword>
<keyword evidence="3 4" id="KW-0418">Kinase</keyword>
<dbReference type="OrthoDB" id="9805576at2"/>
<comment type="caution">
    <text evidence="7">The sequence shown here is derived from an EMBL/GenBank/DDBJ whole genome shotgun (WGS) entry which is preliminary data.</text>
</comment>
<gene>
    <name evidence="7" type="ORF">D7Z54_20630</name>
</gene>
<dbReference type="RefSeq" id="WP_125558552.1">
    <property type="nucleotide sequence ID" value="NZ_RBVX01000024.1"/>
</dbReference>
<dbReference type="SUPFAM" id="SSF53067">
    <property type="entry name" value="Actin-like ATPase domain"/>
    <property type="match status" value="2"/>
</dbReference>
<dbReference type="InterPro" id="IPR000577">
    <property type="entry name" value="Carb_kinase_FGGY"/>
</dbReference>
<evidence type="ECO:0000313" key="7">
    <source>
        <dbReference type="EMBL" id="RSL31448.1"/>
    </source>
</evidence>
<feature type="domain" description="Carbohydrate kinase FGGY N-terminal" evidence="5">
    <location>
        <begin position="4"/>
        <end position="241"/>
    </location>
</feature>
<evidence type="ECO:0000259" key="5">
    <source>
        <dbReference type="Pfam" id="PF00370"/>
    </source>
</evidence>
<dbReference type="CDD" id="cd00366">
    <property type="entry name" value="ASKHA_NBD_FGGY"/>
    <property type="match status" value="1"/>
</dbReference>
<dbReference type="InterPro" id="IPR018484">
    <property type="entry name" value="FGGY_N"/>
</dbReference>
<dbReference type="PROSITE" id="PS00445">
    <property type="entry name" value="FGGY_KINASES_2"/>
    <property type="match status" value="1"/>
</dbReference>
<dbReference type="Gene3D" id="3.30.420.40">
    <property type="match status" value="2"/>
</dbReference>
<dbReference type="AlphaFoldDB" id="A0A3R9QQY1"/>